<sequence>MAAIDYVNAGLDILEQGANVYNSFRGESNSSNEGNVIHNENHYHITKSPEEIAIEKEKLELQRQRNSFDYATKRSQHAEDIRTQRKLTDKITDKKEDNTHLYMLGGIILIGMLFTIIKK</sequence>
<proteinExistence type="predicted"/>
<dbReference type="EMBL" id="JAGDYP010000008">
    <property type="protein sequence ID" value="MBO1884841.1"/>
    <property type="molecule type" value="Genomic_DNA"/>
</dbReference>
<organism evidence="2 3">
    <name type="scientific">Capnocytophaga bilenii</name>
    <dbReference type="NCBI Taxonomy" id="2819369"/>
    <lineage>
        <taxon>Bacteria</taxon>
        <taxon>Pseudomonadati</taxon>
        <taxon>Bacteroidota</taxon>
        <taxon>Flavobacteriia</taxon>
        <taxon>Flavobacteriales</taxon>
        <taxon>Flavobacteriaceae</taxon>
        <taxon>Capnocytophaga</taxon>
    </lineage>
</organism>
<dbReference type="RefSeq" id="WP_208059255.1">
    <property type="nucleotide sequence ID" value="NZ_JAGDYP010000008.1"/>
</dbReference>
<gene>
    <name evidence="2" type="ORF">J4N46_10565</name>
</gene>
<evidence type="ECO:0000256" key="1">
    <source>
        <dbReference type="SAM" id="Phobius"/>
    </source>
</evidence>
<keyword evidence="1" id="KW-1133">Transmembrane helix</keyword>
<comment type="caution">
    <text evidence="2">The sequence shown here is derived from an EMBL/GenBank/DDBJ whole genome shotgun (WGS) entry which is preliminary data.</text>
</comment>
<evidence type="ECO:0000313" key="3">
    <source>
        <dbReference type="Proteomes" id="UP000681610"/>
    </source>
</evidence>
<feature type="transmembrane region" description="Helical" evidence="1">
    <location>
        <begin position="99"/>
        <end position="117"/>
    </location>
</feature>
<protein>
    <submittedName>
        <fullName evidence="2">Uncharacterized protein</fullName>
    </submittedName>
</protein>
<evidence type="ECO:0000313" key="2">
    <source>
        <dbReference type="EMBL" id="MBO1884841.1"/>
    </source>
</evidence>
<name>A0ABS3PZT2_9FLAO</name>
<keyword evidence="1" id="KW-0812">Transmembrane</keyword>
<keyword evidence="3" id="KW-1185">Reference proteome</keyword>
<reference evidence="2 3" key="1">
    <citation type="submission" date="2021-03" db="EMBL/GenBank/DDBJ databases">
        <title>Isolation and description of Capnocytophaga bilenii sp. nov., a novel Capnocytophaga species, isolated from a gingivitis subject.</title>
        <authorList>
            <person name="Antezack A."/>
            <person name="Monnet-Corti V."/>
            <person name="La Scola B."/>
        </authorList>
    </citation>
    <scope>NUCLEOTIDE SEQUENCE [LARGE SCALE GENOMIC DNA]</scope>
    <source>
        <strain evidence="2 3">Marseille-Q4570</strain>
    </source>
</reference>
<dbReference type="Proteomes" id="UP000681610">
    <property type="component" value="Unassembled WGS sequence"/>
</dbReference>
<keyword evidence="1" id="KW-0472">Membrane</keyword>
<accession>A0ABS3PZT2</accession>